<dbReference type="Proteomes" id="UP000178721">
    <property type="component" value="Unassembled WGS sequence"/>
</dbReference>
<reference evidence="1 2" key="1">
    <citation type="journal article" date="2016" name="Nat. Commun.">
        <title>Thousands of microbial genomes shed light on interconnected biogeochemical processes in an aquifer system.</title>
        <authorList>
            <person name="Anantharaman K."/>
            <person name="Brown C.T."/>
            <person name="Hug L.A."/>
            <person name="Sharon I."/>
            <person name="Castelle C.J."/>
            <person name="Probst A.J."/>
            <person name="Thomas B.C."/>
            <person name="Singh A."/>
            <person name="Wilkins M.J."/>
            <person name="Karaoz U."/>
            <person name="Brodie E.L."/>
            <person name="Williams K.H."/>
            <person name="Hubbard S.S."/>
            <person name="Banfield J.F."/>
        </authorList>
    </citation>
    <scope>NUCLEOTIDE SEQUENCE [LARGE SCALE GENOMIC DNA]</scope>
</reference>
<protein>
    <submittedName>
        <fullName evidence="1">Uncharacterized protein</fullName>
    </submittedName>
</protein>
<evidence type="ECO:0000313" key="1">
    <source>
        <dbReference type="EMBL" id="OGZ20488.1"/>
    </source>
</evidence>
<comment type="caution">
    <text evidence="1">The sequence shown here is derived from an EMBL/GenBank/DDBJ whole genome shotgun (WGS) entry which is preliminary data.</text>
</comment>
<sequence length="228" mass="26285">MKIDGIEIIPHAMKRFRQRHQALTGVQLNNAELIEKLKSLIAGAVPEAETPLLEIRKYLHNEASVYLVNLPWRFVFSRKNMKKLKTCEIIPEEISLVENPHIPNDKEKTRFFLKIKLDRRKQLTQITRSFDKRTLHLQNLIEINALIRALRTIGLGVDQSTVPNHLEIIVPQDIVAYGIAQFAQPDNVLISLNQTNPFPLGRQRVVCQGILKPDLERILSFLQVHNSR</sequence>
<dbReference type="EMBL" id="MHMA01000009">
    <property type="protein sequence ID" value="OGZ20488.1"/>
    <property type="molecule type" value="Genomic_DNA"/>
</dbReference>
<name>A0A1G2E5X0_9BACT</name>
<proteinExistence type="predicted"/>
<organism evidence="1 2">
    <name type="scientific">Candidatus Nealsonbacteria bacterium RIFCSPHIGHO2_01_FULL_43_31</name>
    <dbReference type="NCBI Taxonomy" id="1801665"/>
    <lineage>
        <taxon>Bacteria</taxon>
        <taxon>Candidatus Nealsoniibacteriota</taxon>
    </lineage>
</organism>
<gene>
    <name evidence="1" type="ORF">A2654_01525</name>
</gene>
<evidence type="ECO:0000313" key="2">
    <source>
        <dbReference type="Proteomes" id="UP000178721"/>
    </source>
</evidence>
<dbReference type="AlphaFoldDB" id="A0A1G2E5X0"/>
<accession>A0A1G2E5X0</accession>